<dbReference type="GO" id="GO:0016020">
    <property type="term" value="C:membrane"/>
    <property type="evidence" value="ECO:0007669"/>
    <property type="project" value="UniProtKB-SubCell"/>
</dbReference>
<feature type="transmembrane region" description="Helical" evidence="6">
    <location>
        <begin position="445"/>
        <end position="466"/>
    </location>
</feature>
<dbReference type="EMBL" id="JBFOLK010000006">
    <property type="protein sequence ID" value="KAL2503444.1"/>
    <property type="molecule type" value="Genomic_DNA"/>
</dbReference>
<gene>
    <name evidence="9" type="ORF">Adt_19065</name>
</gene>
<keyword evidence="4 6" id="KW-0472">Membrane</keyword>
<feature type="region of interest" description="Disordered" evidence="5">
    <location>
        <begin position="148"/>
        <end position="189"/>
    </location>
</feature>
<evidence type="ECO:0000256" key="1">
    <source>
        <dbReference type="ARBA" id="ARBA00004370"/>
    </source>
</evidence>
<comment type="caution">
    <text evidence="9">The sequence shown here is derived from an EMBL/GenBank/DDBJ whole genome shotgun (WGS) entry which is preliminary data.</text>
</comment>
<feature type="transmembrane region" description="Helical" evidence="6">
    <location>
        <begin position="268"/>
        <end position="291"/>
    </location>
</feature>
<keyword evidence="10" id="KW-1185">Reference proteome</keyword>
<evidence type="ECO:0000313" key="9">
    <source>
        <dbReference type="EMBL" id="KAL2503444.1"/>
    </source>
</evidence>
<evidence type="ECO:0000256" key="6">
    <source>
        <dbReference type="SAM" id="Phobius"/>
    </source>
</evidence>
<dbReference type="Pfam" id="PF13664">
    <property type="entry name" value="DUF4149"/>
    <property type="match status" value="1"/>
</dbReference>
<feature type="chain" id="PRO_5044823678" evidence="7">
    <location>
        <begin position="18"/>
        <end position="475"/>
    </location>
</feature>
<feature type="domain" description="TMEM205-like" evidence="8">
    <location>
        <begin position="272"/>
        <end position="375"/>
    </location>
</feature>
<evidence type="ECO:0000259" key="8">
    <source>
        <dbReference type="Pfam" id="PF13664"/>
    </source>
</evidence>
<accession>A0ABD1STE7</accession>
<dbReference type="PANTHER" id="PTHR47652:SF3">
    <property type="entry name" value="MITOCHONDRIAL IMPORT INNER MEMBRANE TRANSLOCASE SUBUNIT TIM44"/>
    <property type="match status" value="1"/>
</dbReference>
<evidence type="ECO:0000313" key="10">
    <source>
        <dbReference type="Proteomes" id="UP001604336"/>
    </source>
</evidence>
<evidence type="ECO:0000256" key="7">
    <source>
        <dbReference type="SAM" id="SignalP"/>
    </source>
</evidence>
<dbReference type="AlphaFoldDB" id="A0ABD1STE7"/>
<protein>
    <submittedName>
        <fullName evidence="9">Late</fullName>
    </submittedName>
</protein>
<keyword evidence="2 6" id="KW-0812">Transmembrane</keyword>
<name>A0ABD1STE7_9LAMI</name>
<reference evidence="10" key="1">
    <citation type="submission" date="2024-07" db="EMBL/GenBank/DDBJ databases">
        <title>Two chromosome-level genome assemblies of Korean endemic species Abeliophyllum distichum and Forsythia ovata (Oleaceae).</title>
        <authorList>
            <person name="Jang H."/>
        </authorList>
    </citation>
    <scope>NUCLEOTIDE SEQUENCE [LARGE SCALE GENOMIC DNA]</scope>
</reference>
<evidence type="ECO:0000256" key="3">
    <source>
        <dbReference type="ARBA" id="ARBA00022989"/>
    </source>
</evidence>
<evidence type="ECO:0000256" key="4">
    <source>
        <dbReference type="ARBA" id="ARBA00023136"/>
    </source>
</evidence>
<dbReference type="InterPro" id="IPR025423">
    <property type="entry name" value="TMEM205-like"/>
</dbReference>
<proteinExistence type="predicted"/>
<feature type="transmembrane region" description="Helical" evidence="6">
    <location>
        <begin position="342"/>
        <end position="364"/>
    </location>
</feature>
<dbReference type="Proteomes" id="UP001604336">
    <property type="component" value="Unassembled WGS sequence"/>
</dbReference>
<comment type="subcellular location">
    <subcellularLocation>
        <location evidence="1">Membrane</location>
    </subcellularLocation>
</comment>
<feature type="signal peptide" evidence="7">
    <location>
        <begin position="1"/>
        <end position="17"/>
    </location>
</feature>
<organism evidence="9 10">
    <name type="scientific">Abeliophyllum distichum</name>
    <dbReference type="NCBI Taxonomy" id="126358"/>
    <lineage>
        <taxon>Eukaryota</taxon>
        <taxon>Viridiplantae</taxon>
        <taxon>Streptophyta</taxon>
        <taxon>Embryophyta</taxon>
        <taxon>Tracheophyta</taxon>
        <taxon>Spermatophyta</taxon>
        <taxon>Magnoliopsida</taxon>
        <taxon>eudicotyledons</taxon>
        <taxon>Gunneridae</taxon>
        <taxon>Pentapetalae</taxon>
        <taxon>asterids</taxon>
        <taxon>lamiids</taxon>
        <taxon>Lamiales</taxon>
        <taxon>Oleaceae</taxon>
        <taxon>Forsythieae</taxon>
        <taxon>Abeliophyllum</taxon>
    </lineage>
</organism>
<evidence type="ECO:0000256" key="5">
    <source>
        <dbReference type="SAM" id="MobiDB-lite"/>
    </source>
</evidence>
<keyword evidence="7" id="KW-0732">Signal</keyword>
<dbReference type="Gene3D" id="6.10.140.1430">
    <property type="match status" value="1"/>
</dbReference>
<feature type="compositionally biased region" description="Basic and acidic residues" evidence="5">
    <location>
        <begin position="169"/>
        <end position="188"/>
    </location>
</feature>
<feature type="compositionally biased region" description="Basic and acidic residues" evidence="5">
    <location>
        <begin position="148"/>
        <end position="162"/>
    </location>
</feature>
<keyword evidence="3 6" id="KW-1133">Transmembrane helix</keyword>
<dbReference type="PANTHER" id="PTHR47652">
    <property type="entry name" value="MITOCHONDRIAL IMPORT INNER MEMBRANE TRANSLOCASE SUBUNIT TIM44"/>
    <property type="match status" value="1"/>
</dbReference>
<sequence length="475" mass="52689">MMNVLAVCFVMATLVTAGVFSPRPEKMHEDETVVREGHRVVVVEFEKDDGNTKVSISPPEEKGHFKEKFSEKLVDDTKEKHEQEGIHHRWSPTDLVCDAFGKCRRKIGIAIGRTKEAAHEAAEKVNEVEEEAEVVATKSIGKVRDKFSEKAHQAKERAKDAASELSSKANEKAREVKEGAKEEAEKVKRGAANVVDTAKKIKEEAEINGSRKIEATKGMVSEKAKEAKEMVENVSEKVNMVKEEGKRGLKKVVYDVLTHGLWPESMGVLHLLGFATAYGICVWVTFASSYVLSSALARQQFAMVQSKIYPVYFKAMAYSVGMALVGYLMSREIKSSSRMAGVVMFQGFNLLAPLLMIMVNLLYLEPQASKVMFEIMKKEKEEGRAEDGFTTKTSSTVVDSVADSAIRGTNGGKITLPRDAAQERLKEGAAARSQMIKLSETLKRLNSYSSFLNVVTLMFLTCHLVYLGHKLNMAC</sequence>
<feature type="transmembrane region" description="Helical" evidence="6">
    <location>
        <begin position="311"/>
        <end position="330"/>
    </location>
</feature>
<evidence type="ECO:0000256" key="2">
    <source>
        <dbReference type="ARBA" id="ARBA00022692"/>
    </source>
</evidence>